<dbReference type="EMBL" id="CP000555">
    <property type="protein sequence ID" value="ABM93196.1"/>
    <property type="molecule type" value="Genomic_DNA"/>
</dbReference>
<dbReference type="AlphaFoldDB" id="A2SCA7"/>
<dbReference type="SUPFAM" id="SSF53335">
    <property type="entry name" value="S-adenosyl-L-methionine-dependent methyltransferases"/>
    <property type="match status" value="1"/>
</dbReference>
<dbReference type="GO" id="GO:0032259">
    <property type="term" value="P:methylation"/>
    <property type="evidence" value="ECO:0007669"/>
    <property type="project" value="UniProtKB-KW"/>
</dbReference>
<dbReference type="STRING" id="420662.Mpe_A0234"/>
<dbReference type="RefSeq" id="WP_011827835.1">
    <property type="nucleotide sequence ID" value="NC_008825.1"/>
</dbReference>
<dbReference type="GO" id="GO:0008610">
    <property type="term" value="P:lipid biosynthetic process"/>
    <property type="evidence" value="ECO:0007669"/>
    <property type="project" value="InterPro"/>
</dbReference>
<dbReference type="PIRSF" id="PIRSF003085">
    <property type="entry name" value="CMAS"/>
    <property type="match status" value="1"/>
</dbReference>
<feature type="active site" evidence="6">
    <location>
        <position position="396"/>
    </location>
</feature>
<dbReference type="KEGG" id="mpt:Mpe_A0234"/>
<evidence type="ECO:0000256" key="6">
    <source>
        <dbReference type="PIRSR" id="PIRSR003085-1"/>
    </source>
</evidence>
<dbReference type="Gene3D" id="3.40.50.150">
    <property type="entry name" value="Vaccinia Virus protein VP39"/>
    <property type="match status" value="1"/>
</dbReference>
<dbReference type="PANTHER" id="PTHR43667:SF2">
    <property type="entry name" value="FATTY ACID C-METHYL TRANSFERASE"/>
    <property type="match status" value="1"/>
</dbReference>
<dbReference type="eggNOG" id="COG2230">
    <property type="taxonomic scope" value="Bacteria"/>
</dbReference>
<keyword evidence="3 8" id="KW-0808">Transferase</keyword>
<dbReference type="EC" id="2.1.1.79" evidence="8"/>
<evidence type="ECO:0000313" key="9">
    <source>
        <dbReference type="Proteomes" id="UP000000366"/>
    </source>
</evidence>
<proteinExistence type="inferred from homology"/>
<evidence type="ECO:0000256" key="3">
    <source>
        <dbReference type="ARBA" id="ARBA00022679"/>
    </source>
</evidence>
<comment type="similarity">
    <text evidence="1">Belongs to the CFA/CMAS family.</text>
</comment>
<accession>A2SCA7</accession>
<keyword evidence="4" id="KW-0949">S-adenosyl-L-methionine</keyword>
<keyword evidence="2 8" id="KW-0489">Methyltransferase</keyword>
<keyword evidence="5" id="KW-0443">Lipid metabolism</keyword>
<dbReference type="CDD" id="cd02440">
    <property type="entry name" value="AdoMet_MTases"/>
    <property type="match status" value="1"/>
</dbReference>
<evidence type="ECO:0000313" key="8">
    <source>
        <dbReference type="EMBL" id="ABM93196.1"/>
    </source>
</evidence>
<dbReference type="HOGENOM" id="CLU_026434_0_2_4"/>
<dbReference type="Pfam" id="PF02353">
    <property type="entry name" value="CMAS"/>
    <property type="match status" value="1"/>
</dbReference>
<evidence type="ECO:0000256" key="4">
    <source>
        <dbReference type="ARBA" id="ARBA00022691"/>
    </source>
</evidence>
<evidence type="ECO:0000256" key="2">
    <source>
        <dbReference type="ARBA" id="ARBA00022603"/>
    </source>
</evidence>
<evidence type="ECO:0000256" key="5">
    <source>
        <dbReference type="ARBA" id="ARBA00023098"/>
    </source>
</evidence>
<feature type="region of interest" description="Disordered" evidence="7">
    <location>
        <begin position="1"/>
        <end position="20"/>
    </location>
</feature>
<name>A2SCA7_METPP</name>
<dbReference type="InterPro" id="IPR029063">
    <property type="entry name" value="SAM-dependent_MTases_sf"/>
</dbReference>
<gene>
    <name evidence="8" type="ordered locus">Mpe_A0234</name>
</gene>
<evidence type="ECO:0000256" key="7">
    <source>
        <dbReference type="SAM" id="MobiDB-lite"/>
    </source>
</evidence>
<protein>
    <submittedName>
        <fullName evidence="8">Cyclopropane-fatty-acyl-phospholipid synthase</fullName>
        <ecNumber evidence="8">2.1.1.79</ecNumber>
    </submittedName>
</protein>
<dbReference type="InterPro" id="IPR003333">
    <property type="entry name" value="CMAS"/>
</dbReference>
<dbReference type="InterPro" id="IPR050723">
    <property type="entry name" value="CFA/CMAS"/>
</dbReference>
<dbReference type="PANTHER" id="PTHR43667">
    <property type="entry name" value="CYCLOPROPANE-FATTY-ACYL-PHOSPHOLIPID SYNTHASE"/>
    <property type="match status" value="1"/>
</dbReference>
<keyword evidence="9" id="KW-1185">Reference proteome</keyword>
<dbReference type="GO" id="GO:0008825">
    <property type="term" value="F:cyclopropane-fatty-acyl-phospholipid synthase activity"/>
    <property type="evidence" value="ECO:0007669"/>
    <property type="project" value="UniProtKB-EC"/>
</dbReference>
<sequence>MNTTTHGGTVPRLEPATLPPSAPAAARAVFRLLTRLRHGQLDVQMPDGTSARFGGLREGGDVRAAIRLRNWGVCGAALRSGDIGFAESYIAGDWSTPDLAALLRLFVANREEIETLVYGSWWGSLLYRVRHLLNRNSRRGSKKNIHAHYDLGNAFYALWLDETMSYSSAWFDGDPRRSTAEGQHAKIRRALTEAGVTAGSRVLEIGCGWGGVAEVAARDFGAHVTGVTLSSEQLDYAQQRLRRHGLTSLGDLRFQDYRDIPDGPFDAVISIEMFEAVGRAYWDDYFRTLSDKLRPGGRACIQSITIRDDLFDRYMRSTDFIQQYIFPGGLLPSIGAFEAEARRAGFEVETTFRFGPDYAETLRRWREGFMGEEARVRQLGFDTRFVRIWEFYLAYCEAAFAAGNTDIVQFTLRKPGAASV</sequence>
<evidence type="ECO:0000256" key="1">
    <source>
        <dbReference type="ARBA" id="ARBA00010815"/>
    </source>
</evidence>
<organism evidence="8 9">
    <name type="scientific">Methylibium petroleiphilum (strain ATCC BAA-1232 / LMG 22953 / PM1)</name>
    <dbReference type="NCBI Taxonomy" id="420662"/>
    <lineage>
        <taxon>Bacteria</taxon>
        <taxon>Pseudomonadati</taxon>
        <taxon>Pseudomonadota</taxon>
        <taxon>Betaproteobacteria</taxon>
        <taxon>Burkholderiales</taxon>
        <taxon>Sphaerotilaceae</taxon>
        <taxon>Methylibium</taxon>
    </lineage>
</organism>
<dbReference type="Proteomes" id="UP000000366">
    <property type="component" value="Chromosome"/>
</dbReference>
<reference evidence="8 9" key="1">
    <citation type="journal article" date="2007" name="J. Bacteriol.">
        <title>Whole-genome analysis of the methyl tert-butyl ether-degrading beta-proteobacterium Methylibium petroleiphilum PM1.</title>
        <authorList>
            <person name="Kane S.R."/>
            <person name="Chakicherla A.Y."/>
            <person name="Chain P.S.G."/>
            <person name="Schmidt R."/>
            <person name="Shin M.W."/>
            <person name="Legler T.C."/>
            <person name="Scow K.M."/>
            <person name="Larimer F.W."/>
            <person name="Lucas S.M."/>
            <person name="Richardson P.M."/>
            <person name="Hristova K.R."/>
        </authorList>
    </citation>
    <scope>NUCLEOTIDE SEQUENCE [LARGE SCALE GENOMIC DNA]</scope>
    <source>
        <strain evidence="9">ATCC BAA-1232 / LMG 22953 / PM1</strain>
    </source>
</reference>